<protein>
    <recommendedName>
        <fullName evidence="3">Ribosome maturation factor RimP</fullName>
    </recommendedName>
</protein>
<dbReference type="KEGG" id="mgly:NCTC10194_00504"/>
<organism evidence="1 2">
    <name type="scientific">Mycoplasmopsis glycophila</name>
    <dbReference type="NCBI Taxonomy" id="171285"/>
    <lineage>
        <taxon>Bacteria</taxon>
        <taxon>Bacillati</taxon>
        <taxon>Mycoplasmatota</taxon>
        <taxon>Mycoplasmoidales</taxon>
        <taxon>Metamycoplasmataceae</taxon>
        <taxon>Mycoplasmopsis</taxon>
    </lineage>
</organism>
<dbReference type="AlphaFoldDB" id="A0A449AVM2"/>
<proteinExistence type="predicted"/>
<accession>A0A449AVM2</accession>
<evidence type="ECO:0000313" key="2">
    <source>
        <dbReference type="Proteomes" id="UP000290815"/>
    </source>
</evidence>
<reference evidence="1 2" key="1">
    <citation type="submission" date="2019-01" db="EMBL/GenBank/DDBJ databases">
        <authorList>
            <consortium name="Pathogen Informatics"/>
        </authorList>
    </citation>
    <scope>NUCLEOTIDE SEQUENCE [LARGE SCALE GENOMIC DNA]</scope>
    <source>
        <strain evidence="1 2">NCTC10194</strain>
    </source>
</reference>
<keyword evidence="2" id="KW-1185">Reference proteome</keyword>
<dbReference type="Gene3D" id="2.30.30.180">
    <property type="entry name" value="Ribosome maturation factor RimP, C-terminal domain"/>
    <property type="match status" value="1"/>
</dbReference>
<dbReference type="EMBL" id="LR215024">
    <property type="protein sequence ID" value="VEU70593.1"/>
    <property type="molecule type" value="Genomic_DNA"/>
</dbReference>
<dbReference type="Proteomes" id="UP000290815">
    <property type="component" value="Chromosome"/>
</dbReference>
<dbReference type="RefSeq" id="WP_027333735.1">
    <property type="nucleotide sequence ID" value="NZ_LR215024.1"/>
</dbReference>
<sequence length="143" mass="16826">MDYKNLLKEQFPNDIILEAKLINSNDPILEVVLNTRDLSVVEEYSRKIFTFLETQTWYKDNYSLEVLSRGDDLNLDKNDLGNNLGQMVKITTHKSFEGLNIFIAELLSESDDKILVKWNKKGQFRKIEFNKDNIIKIESYIKF</sequence>
<dbReference type="SUPFAM" id="SSF74942">
    <property type="entry name" value="YhbC-like, C-terminal domain"/>
    <property type="match status" value="1"/>
</dbReference>
<gene>
    <name evidence="1" type="ORF">NCTC10194_00504</name>
</gene>
<dbReference type="InterPro" id="IPR036847">
    <property type="entry name" value="RimP_C_sf"/>
</dbReference>
<name>A0A449AVM2_9BACT</name>
<evidence type="ECO:0008006" key="3">
    <source>
        <dbReference type="Google" id="ProtNLM"/>
    </source>
</evidence>
<evidence type="ECO:0000313" key="1">
    <source>
        <dbReference type="EMBL" id="VEU70593.1"/>
    </source>
</evidence>